<accession>A0ABR9VW19</accession>
<dbReference type="PANTHER" id="PTHR46438:SF12">
    <property type="entry name" value="ALPHA_BETA-HYDROLASES SUPERFAMILY PROTEIN"/>
    <property type="match status" value="1"/>
</dbReference>
<comment type="caution">
    <text evidence="2">The sequence shown here is derived from an EMBL/GenBank/DDBJ whole genome shotgun (WGS) entry which is preliminary data.</text>
</comment>
<dbReference type="SUPFAM" id="SSF53474">
    <property type="entry name" value="alpha/beta-Hydrolases"/>
    <property type="match status" value="1"/>
</dbReference>
<keyword evidence="2" id="KW-0378">Hydrolase</keyword>
<dbReference type="PRINTS" id="PR00111">
    <property type="entry name" value="ABHYDROLASE"/>
</dbReference>
<dbReference type="PANTHER" id="PTHR46438">
    <property type="entry name" value="ALPHA/BETA-HYDROLASES SUPERFAMILY PROTEIN"/>
    <property type="match status" value="1"/>
</dbReference>
<gene>
    <name evidence="2" type="ORF">IQ217_17270</name>
</gene>
<dbReference type="EMBL" id="JADEVV010000069">
    <property type="protein sequence ID" value="MBE9255554.1"/>
    <property type="molecule type" value="Genomic_DNA"/>
</dbReference>
<dbReference type="Proteomes" id="UP000658720">
    <property type="component" value="Unassembled WGS sequence"/>
</dbReference>
<keyword evidence="3" id="KW-1185">Reference proteome</keyword>
<evidence type="ECO:0000313" key="3">
    <source>
        <dbReference type="Proteomes" id="UP000658720"/>
    </source>
</evidence>
<evidence type="ECO:0000259" key="1">
    <source>
        <dbReference type="Pfam" id="PF12697"/>
    </source>
</evidence>
<reference evidence="2 3" key="1">
    <citation type="submission" date="2020-10" db="EMBL/GenBank/DDBJ databases">
        <authorList>
            <person name="Castelo-Branco R."/>
            <person name="Eusebio N."/>
            <person name="Adriana R."/>
            <person name="Vieira A."/>
            <person name="Brugerolle De Fraissinette N."/>
            <person name="Rezende De Castro R."/>
            <person name="Schneider M.P."/>
            <person name="Vasconcelos V."/>
            <person name="Leao P.N."/>
        </authorList>
    </citation>
    <scope>NUCLEOTIDE SEQUENCE [LARGE SCALE GENOMIC DNA]</scope>
    <source>
        <strain evidence="2 3">LEGE 00031</strain>
    </source>
</reference>
<evidence type="ECO:0000313" key="2">
    <source>
        <dbReference type="EMBL" id="MBE9255554.1"/>
    </source>
</evidence>
<feature type="domain" description="AB hydrolase-1" evidence="1">
    <location>
        <begin position="39"/>
        <end position="290"/>
    </location>
</feature>
<organism evidence="2 3">
    <name type="scientific">Synechocystis salina LEGE 00031</name>
    <dbReference type="NCBI Taxonomy" id="1828736"/>
    <lineage>
        <taxon>Bacteria</taxon>
        <taxon>Bacillati</taxon>
        <taxon>Cyanobacteriota</taxon>
        <taxon>Cyanophyceae</taxon>
        <taxon>Synechococcales</taxon>
        <taxon>Merismopediaceae</taxon>
        <taxon>Synechocystis</taxon>
    </lineage>
</organism>
<dbReference type="InterPro" id="IPR029058">
    <property type="entry name" value="AB_hydrolase_fold"/>
</dbReference>
<protein>
    <submittedName>
        <fullName evidence="2">Alpha/beta fold hydrolase</fullName>
    </submittedName>
</protein>
<dbReference type="PRINTS" id="PR00412">
    <property type="entry name" value="EPOXHYDRLASE"/>
</dbReference>
<dbReference type="RefSeq" id="WP_194020945.1">
    <property type="nucleotide sequence ID" value="NZ_JADEVV010000069.1"/>
</dbReference>
<name>A0ABR9VW19_9SYNC</name>
<dbReference type="Gene3D" id="3.40.50.1820">
    <property type="entry name" value="alpha/beta hydrolase"/>
    <property type="match status" value="1"/>
</dbReference>
<dbReference type="GO" id="GO:0016787">
    <property type="term" value="F:hydrolase activity"/>
    <property type="evidence" value="ECO:0007669"/>
    <property type="project" value="UniProtKB-KW"/>
</dbReference>
<sequence>MVSLESSPPALSPHTPPLFWQWRDQAIAYQRRGDRGPAVLLIHGFGASWGHWRKNIPVLGEYCRCYAIDLLGFGASAKPIPSQTLGYTFTTWAALVADFCREVIGGPAVLIGNSIGCVVAMQTATDYPELVTGLIALNCSLRLLHDRKRSALPWYRRVGAGVLQTVLGYPQIGKLFFRQVARAKTVRQALCQAYGDKNAVTDELVAMLLRPAQDEGAAEVFLAFTGYSQGPLPEDLLPRIHCPTVLIWGEADPWEPIALGRGLQNYECVEQFISLPGLGHCPQDEAPEVINPILRQWITEWS</sequence>
<dbReference type="Pfam" id="PF12697">
    <property type="entry name" value="Abhydrolase_6"/>
    <property type="match status" value="1"/>
</dbReference>
<dbReference type="InterPro" id="IPR000639">
    <property type="entry name" value="Epox_hydrolase-like"/>
</dbReference>
<proteinExistence type="predicted"/>
<dbReference type="InterPro" id="IPR000073">
    <property type="entry name" value="AB_hydrolase_1"/>
</dbReference>